<name>T1AAU1_9ZZZZ</name>
<dbReference type="GO" id="GO:0009395">
    <property type="term" value="P:phospholipid catabolic process"/>
    <property type="evidence" value="ECO:0007669"/>
    <property type="project" value="TreeGrafter"/>
</dbReference>
<organism evidence="2">
    <name type="scientific">mine drainage metagenome</name>
    <dbReference type="NCBI Taxonomy" id="410659"/>
    <lineage>
        <taxon>unclassified sequences</taxon>
        <taxon>metagenomes</taxon>
        <taxon>ecological metagenomes</taxon>
    </lineage>
</organism>
<feature type="non-terminal residue" evidence="2">
    <location>
        <position position="1"/>
    </location>
</feature>
<feature type="non-terminal residue" evidence="2">
    <location>
        <position position="252"/>
    </location>
</feature>
<dbReference type="InterPro" id="IPR017850">
    <property type="entry name" value="Alkaline_phosphatase_core_sf"/>
</dbReference>
<accession>T1AAU1</accession>
<protein>
    <submittedName>
        <fullName evidence="2">Phosphoesterase</fullName>
        <ecNumber evidence="2">3.1.-.-</ecNumber>
    </submittedName>
</protein>
<gene>
    <name evidence="2" type="ORF">B1A_17272</name>
</gene>
<reference evidence="2" key="2">
    <citation type="journal article" date="2014" name="ISME J.">
        <title>Microbial stratification in low pH oxic and suboxic macroscopic growths along an acid mine drainage.</title>
        <authorList>
            <person name="Mendez-Garcia C."/>
            <person name="Mesa V."/>
            <person name="Sprenger R.R."/>
            <person name="Richter M."/>
            <person name="Diez M.S."/>
            <person name="Solano J."/>
            <person name="Bargiela R."/>
            <person name="Golyshina O.V."/>
            <person name="Manteca A."/>
            <person name="Ramos J.L."/>
            <person name="Gallego J.R."/>
            <person name="Llorente I."/>
            <person name="Martins Dos Santos V.A."/>
            <person name="Jensen O.N."/>
            <person name="Pelaez A.I."/>
            <person name="Sanchez J."/>
            <person name="Ferrer M."/>
        </authorList>
    </citation>
    <scope>NUCLEOTIDE SEQUENCE</scope>
</reference>
<evidence type="ECO:0000313" key="2">
    <source>
        <dbReference type="EMBL" id="EQD38014.1"/>
    </source>
</evidence>
<dbReference type="AlphaFoldDB" id="T1AAU1"/>
<dbReference type="Gene3D" id="3.40.720.10">
    <property type="entry name" value="Alkaline Phosphatase, subunit A"/>
    <property type="match status" value="1"/>
</dbReference>
<comment type="caution">
    <text evidence="2">The sequence shown here is derived from an EMBL/GenBank/DDBJ whole genome shotgun (WGS) entry which is preliminary data.</text>
</comment>
<dbReference type="GO" id="GO:0016788">
    <property type="term" value="F:hydrolase activity, acting on ester bonds"/>
    <property type="evidence" value="ECO:0007669"/>
    <property type="project" value="InterPro"/>
</dbReference>
<dbReference type="EC" id="3.1.-.-" evidence="2"/>
<dbReference type="PANTHER" id="PTHR31956">
    <property type="entry name" value="NON-SPECIFIC PHOSPHOLIPASE C4-RELATED"/>
    <property type="match status" value="1"/>
</dbReference>
<evidence type="ECO:0000256" key="1">
    <source>
        <dbReference type="ARBA" id="ARBA00022801"/>
    </source>
</evidence>
<proteinExistence type="predicted"/>
<dbReference type="InterPro" id="IPR007312">
    <property type="entry name" value="Phosphoesterase"/>
</dbReference>
<dbReference type="EMBL" id="AUZX01012704">
    <property type="protein sequence ID" value="EQD38014.1"/>
    <property type="molecule type" value="Genomic_DNA"/>
</dbReference>
<dbReference type="Pfam" id="PF04185">
    <property type="entry name" value="Phosphoesterase"/>
    <property type="match status" value="2"/>
</dbReference>
<sequence length="252" mass="27102">AQAPYLDHVNLVDQLQTHHVSWKAYMESLPYPGFTGAVSSDGLYVLKHDPFMLYPDVASSAARADHVVPLSQLQADLASNHVPAFAWISPNLCNDMHGGVYSGSTTCPYASAVSGPDSGPDAQLQSDGNAFLQLWVTAIMHSSAWTGNSAIFITWDEGSYYNYSPYNPVSTAGCCDSPIIPSPQINTSNTSGGDISTGAVYGGGLVPMIVIARDGARRYQNTQPYNHYSLLRTIEANFDLGYLQNAGDSRQV</sequence>
<reference evidence="2" key="1">
    <citation type="submission" date="2013-08" db="EMBL/GenBank/DDBJ databases">
        <authorList>
            <person name="Mendez C."/>
            <person name="Richter M."/>
            <person name="Ferrer M."/>
            <person name="Sanchez J."/>
        </authorList>
    </citation>
    <scope>NUCLEOTIDE SEQUENCE</scope>
</reference>
<dbReference type="PANTHER" id="PTHR31956:SF8">
    <property type="entry name" value="ACID PHOSPHATASE PHOA (AFU_ORTHOLOGUE AFUA_1G03570)"/>
    <property type="match status" value="1"/>
</dbReference>
<keyword evidence="1 2" id="KW-0378">Hydrolase</keyword>